<name>Q8W6Y4_9CAUD</name>
<keyword evidence="2" id="KW-1185">Reference proteome</keyword>
<dbReference type="Proteomes" id="UP000001761">
    <property type="component" value="Segment"/>
</dbReference>
<accession>Q8W6Y4</accession>
<organism evidence="1 2">
    <name type="scientific">Synechococcus phage P60</name>
    <dbReference type="NCBI Taxonomy" id="2905923"/>
    <lineage>
        <taxon>Viruses</taxon>
        <taxon>Duplodnaviria</taxon>
        <taxon>Heunggongvirae</taxon>
        <taxon>Uroviricota</taxon>
        <taxon>Caudoviricetes</taxon>
        <taxon>Autographivirales</taxon>
        <taxon>Tiilvirus</taxon>
        <taxon>Tiilvirus P60</taxon>
    </lineage>
</organism>
<reference evidence="1 2" key="1">
    <citation type="journal article" date="2002" name="Appl. Environ. Microbiol.">
        <title>Genomic sequence and evolution of marine cyanophage P60: a new insight on lytic and lysogenic phages.</title>
        <authorList>
            <person name="Chen F."/>
            <person name="Lu J."/>
        </authorList>
    </citation>
    <scope>NUCLEOTIDE SEQUENCE</scope>
</reference>
<evidence type="ECO:0000313" key="2">
    <source>
        <dbReference type="Proteomes" id="UP000001761"/>
    </source>
</evidence>
<dbReference type="KEGG" id="vg:932729"/>
<protein>
    <submittedName>
        <fullName evidence="1">Uncharacterized protein</fullName>
    </submittedName>
</protein>
<sequence>MTDTTIYQLPVHWAPALINDDWTGLEEQDEEQLMAFLFNELAGEGVCITLDPEEEPFFMKHHDAKPYGCLACDCYNYTVIDMN</sequence>
<evidence type="ECO:0000313" key="1">
    <source>
        <dbReference type="EMBL" id="AAL73295.1"/>
    </source>
</evidence>
<dbReference type="RefSeq" id="NP_570357.1">
    <property type="nucleotide sequence ID" value="NC_003390.2"/>
</dbReference>
<dbReference type="EMBL" id="AF338467">
    <property type="protein sequence ID" value="AAL73295.1"/>
    <property type="molecule type" value="Genomic_DNA"/>
</dbReference>
<gene>
    <name evidence="1" type="ORF">P60_gp55</name>
</gene>
<proteinExistence type="predicted"/>
<dbReference type="GeneID" id="932729"/>